<dbReference type="PIRSF" id="PIRSF019239">
    <property type="entry name" value="MrpE"/>
    <property type="match status" value="1"/>
</dbReference>
<evidence type="ECO:0000256" key="2">
    <source>
        <dbReference type="ARBA" id="ARBA00006228"/>
    </source>
</evidence>
<comment type="caution">
    <text evidence="7">The sequence shown here is derived from an EMBL/GenBank/DDBJ whole genome shotgun (WGS) entry which is preliminary data.</text>
</comment>
<sequence length="161" mass="17876">MKRIPVLLPLGLAVLWLVLTESLSWGNVALGLVLGFGMVLSFQNLRPVTPRFRRVHVGFGLLFKVLVDIVKSNIAVGRIVLGLTHGREVRSGFLDIPLDMRDPHGLAVLAMIVTATPGTVWSGLADDSSVLRLHVLDLQDPEAWIRTIKHRYEGPLREIFE</sequence>
<evidence type="ECO:0000313" key="7">
    <source>
        <dbReference type="EMBL" id="GFE79690.1"/>
    </source>
</evidence>
<evidence type="ECO:0000256" key="3">
    <source>
        <dbReference type="ARBA" id="ARBA00022475"/>
    </source>
</evidence>
<evidence type="ECO:0000256" key="4">
    <source>
        <dbReference type="ARBA" id="ARBA00022692"/>
    </source>
</evidence>
<accession>A0A829Y950</accession>
<protein>
    <submittedName>
        <fullName evidence="7">Na+/H+ antiporter subunit E</fullName>
    </submittedName>
</protein>
<reference evidence="8" key="1">
    <citation type="submission" date="2020-01" db="EMBL/GenBank/DDBJ databases">
        <title>'Steroidobacter agaridevorans' sp. nov., agar-degrading bacteria isolated from rhizosphere soils.</title>
        <authorList>
            <person name="Ikenaga M."/>
            <person name="Kataoka M."/>
            <person name="Murouchi A."/>
            <person name="Katsuragi S."/>
            <person name="Sakai M."/>
        </authorList>
    </citation>
    <scope>NUCLEOTIDE SEQUENCE [LARGE SCALE GENOMIC DNA]</scope>
    <source>
        <strain evidence="8">YU21-B</strain>
    </source>
</reference>
<gene>
    <name evidence="7" type="primary">phaE</name>
    <name evidence="7" type="ORF">GCM10011487_16900</name>
</gene>
<keyword evidence="6" id="KW-0472">Membrane</keyword>
<comment type="subcellular location">
    <subcellularLocation>
        <location evidence="1">Cell membrane</location>
        <topology evidence="1">Multi-pass membrane protein</topology>
    </subcellularLocation>
</comment>
<evidence type="ECO:0000256" key="1">
    <source>
        <dbReference type="ARBA" id="ARBA00004651"/>
    </source>
</evidence>
<evidence type="ECO:0000256" key="6">
    <source>
        <dbReference type="ARBA" id="ARBA00023136"/>
    </source>
</evidence>
<dbReference type="Proteomes" id="UP000445000">
    <property type="component" value="Unassembled WGS sequence"/>
</dbReference>
<organism evidence="7 8">
    <name type="scientific">Steroidobacter agaridevorans</name>
    <dbReference type="NCBI Taxonomy" id="2695856"/>
    <lineage>
        <taxon>Bacteria</taxon>
        <taxon>Pseudomonadati</taxon>
        <taxon>Pseudomonadota</taxon>
        <taxon>Gammaproteobacteria</taxon>
        <taxon>Steroidobacterales</taxon>
        <taxon>Steroidobacteraceae</taxon>
        <taxon>Steroidobacter</taxon>
    </lineage>
</organism>
<dbReference type="RefSeq" id="WP_161811459.1">
    <property type="nucleotide sequence ID" value="NZ_BLJN01000002.1"/>
</dbReference>
<dbReference type="PANTHER" id="PTHR34584:SF1">
    <property type="entry name" value="NA(+)_H(+) ANTIPORTER SUBUNIT E1"/>
    <property type="match status" value="1"/>
</dbReference>
<comment type="similarity">
    <text evidence="2">Belongs to the CPA3 antiporters (TC 2.A.63) subunit E family.</text>
</comment>
<keyword evidence="8" id="KW-1185">Reference proteome</keyword>
<dbReference type="AlphaFoldDB" id="A0A829Y950"/>
<dbReference type="GO" id="GO:0008324">
    <property type="term" value="F:monoatomic cation transmembrane transporter activity"/>
    <property type="evidence" value="ECO:0007669"/>
    <property type="project" value="InterPro"/>
</dbReference>
<dbReference type="PANTHER" id="PTHR34584">
    <property type="entry name" value="NA(+)/H(+) ANTIPORTER SUBUNIT E1"/>
    <property type="match status" value="1"/>
</dbReference>
<dbReference type="GO" id="GO:0005886">
    <property type="term" value="C:plasma membrane"/>
    <property type="evidence" value="ECO:0007669"/>
    <property type="project" value="UniProtKB-SubCell"/>
</dbReference>
<dbReference type="EMBL" id="BLJN01000002">
    <property type="protein sequence ID" value="GFE79690.1"/>
    <property type="molecule type" value="Genomic_DNA"/>
</dbReference>
<evidence type="ECO:0000313" key="8">
    <source>
        <dbReference type="Proteomes" id="UP000445000"/>
    </source>
</evidence>
<dbReference type="InterPro" id="IPR002758">
    <property type="entry name" value="Cation_antiport_E"/>
</dbReference>
<keyword evidence="5" id="KW-1133">Transmembrane helix</keyword>
<dbReference type="Pfam" id="PF01899">
    <property type="entry name" value="MNHE"/>
    <property type="match status" value="1"/>
</dbReference>
<evidence type="ECO:0000256" key="5">
    <source>
        <dbReference type="ARBA" id="ARBA00022989"/>
    </source>
</evidence>
<keyword evidence="4" id="KW-0812">Transmembrane</keyword>
<keyword evidence="3" id="KW-1003">Cell membrane</keyword>
<dbReference type="NCBIfam" id="NF006520">
    <property type="entry name" value="PRK08965.1-4"/>
    <property type="match status" value="1"/>
</dbReference>
<proteinExistence type="inferred from homology"/>
<name>A0A829Y950_9GAMM</name>